<dbReference type="PANTHER" id="PTHR43191">
    <property type="entry name" value="RRNA METHYLTRANSFERASE 3"/>
    <property type="match status" value="1"/>
</dbReference>
<dbReference type="InterPro" id="IPR001537">
    <property type="entry name" value="SpoU_MeTrfase"/>
</dbReference>
<evidence type="ECO:0000256" key="1">
    <source>
        <dbReference type="ARBA" id="ARBA00007228"/>
    </source>
</evidence>
<dbReference type="InterPro" id="IPR029064">
    <property type="entry name" value="Ribosomal_eL30-like_sf"/>
</dbReference>
<dbReference type="InterPro" id="IPR051259">
    <property type="entry name" value="rRNA_Methyltransferase"/>
</dbReference>
<keyword evidence="2 5" id="KW-0489">Methyltransferase</keyword>
<keyword evidence="3" id="KW-0808">Transferase</keyword>
<dbReference type="SUPFAM" id="SSF75217">
    <property type="entry name" value="alpha/beta knot"/>
    <property type="match status" value="1"/>
</dbReference>
<evidence type="ECO:0000256" key="2">
    <source>
        <dbReference type="ARBA" id="ARBA00022603"/>
    </source>
</evidence>
<dbReference type="SUPFAM" id="SSF55315">
    <property type="entry name" value="L30e-like"/>
    <property type="match status" value="1"/>
</dbReference>
<dbReference type="Proteomes" id="UP000824116">
    <property type="component" value="Unassembled WGS sequence"/>
</dbReference>
<protein>
    <submittedName>
        <fullName evidence="5">RNA methyltransferase</fullName>
    </submittedName>
</protein>
<dbReference type="GO" id="GO:0032259">
    <property type="term" value="P:methylation"/>
    <property type="evidence" value="ECO:0007669"/>
    <property type="project" value="UniProtKB-KW"/>
</dbReference>
<dbReference type="GO" id="GO:0005737">
    <property type="term" value="C:cytoplasm"/>
    <property type="evidence" value="ECO:0007669"/>
    <property type="project" value="UniProtKB-ARBA"/>
</dbReference>
<dbReference type="InterPro" id="IPR013123">
    <property type="entry name" value="SpoU_subst-bd"/>
</dbReference>
<dbReference type="Pfam" id="PF22435">
    <property type="entry name" value="MRM3-like_sub_bind"/>
    <property type="match status" value="1"/>
</dbReference>
<dbReference type="InterPro" id="IPR053888">
    <property type="entry name" value="MRM3-like_sub_bind"/>
</dbReference>
<dbReference type="CDD" id="cd18095">
    <property type="entry name" value="SpoU-like_rRNA-MTase"/>
    <property type="match status" value="1"/>
</dbReference>
<dbReference type="SMART" id="SM00967">
    <property type="entry name" value="SpoU_sub_bind"/>
    <property type="match status" value="1"/>
</dbReference>
<dbReference type="Pfam" id="PF00588">
    <property type="entry name" value="SpoU_methylase"/>
    <property type="match status" value="1"/>
</dbReference>
<evidence type="ECO:0000256" key="3">
    <source>
        <dbReference type="ARBA" id="ARBA00022679"/>
    </source>
</evidence>
<dbReference type="EMBL" id="DXAY01000246">
    <property type="protein sequence ID" value="HIZ75632.1"/>
    <property type="molecule type" value="Genomic_DNA"/>
</dbReference>
<organism evidence="5 6">
    <name type="scientific">Candidatus Mediterraneibacter stercoravium</name>
    <dbReference type="NCBI Taxonomy" id="2838685"/>
    <lineage>
        <taxon>Bacteria</taxon>
        <taxon>Bacillati</taxon>
        <taxon>Bacillota</taxon>
        <taxon>Clostridia</taxon>
        <taxon>Lachnospirales</taxon>
        <taxon>Lachnospiraceae</taxon>
        <taxon>Mediterraneibacter</taxon>
    </lineage>
</organism>
<reference evidence="5" key="2">
    <citation type="submission" date="2021-04" db="EMBL/GenBank/DDBJ databases">
        <authorList>
            <person name="Gilroy R."/>
        </authorList>
    </citation>
    <scope>NUCLEOTIDE SEQUENCE</scope>
    <source>
        <strain evidence="5">CHK196-3914</strain>
    </source>
</reference>
<dbReference type="AlphaFoldDB" id="A0A9D2GAY9"/>
<proteinExistence type="inferred from homology"/>
<evidence type="ECO:0000313" key="5">
    <source>
        <dbReference type="EMBL" id="HIZ75632.1"/>
    </source>
</evidence>
<dbReference type="GO" id="GO:0006396">
    <property type="term" value="P:RNA processing"/>
    <property type="evidence" value="ECO:0007669"/>
    <property type="project" value="InterPro"/>
</dbReference>
<dbReference type="InterPro" id="IPR029026">
    <property type="entry name" value="tRNA_m1G_MTases_N"/>
</dbReference>
<dbReference type="GO" id="GO:0008173">
    <property type="term" value="F:RNA methyltransferase activity"/>
    <property type="evidence" value="ECO:0007669"/>
    <property type="project" value="InterPro"/>
</dbReference>
<dbReference type="InterPro" id="IPR029028">
    <property type="entry name" value="Alpha/beta_knot_MTases"/>
</dbReference>
<evidence type="ECO:0000313" key="6">
    <source>
        <dbReference type="Proteomes" id="UP000824116"/>
    </source>
</evidence>
<comment type="similarity">
    <text evidence="1">Belongs to the class IV-like SAM-binding methyltransferase superfamily. RNA methyltransferase TrmH family.</text>
</comment>
<dbReference type="Gene3D" id="3.40.1280.10">
    <property type="match status" value="1"/>
</dbReference>
<dbReference type="Gene3D" id="3.30.1330.30">
    <property type="match status" value="1"/>
</dbReference>
<accession>A0A9D2GAY9</accession>
<comment type="caution">
    <text evidence="5">The sequence shown here is derived from an EMBL/GenBank/DDBJ whole genome shotgun (WGS) entry which is preliminary data.</text>
</comment>
<reference evidence="5" key="1">
    <citation type="journal article" date="2021" name="PeerJ">
        <title>Extensive microbial diversity within the chicken gut microbiome revealed by metagenomics and culture.</title>
        <authorList>
            <person name="Gilroy R."/>
            <person name="Ravi A."/>
            <person name="Getino M."/>
            <person name="Pursley I."/>
            <person name="Horton D.L."/>
            <person name="Alikhan N.F."/>
            <person name="Baker D."/>
            <person name="Gharbi K."/>
            <person name="Hall N."/>
            <person name="Watson M."/>
            <person name="Adriaenssens E.M."/>
            <person name="Foster-Nyarko E."/>
            <person name="Jarju S."/>
            <person name="Secka A."/>
            <person name="Antonio M."/>
            <person name="Oren A."/>
            <person name="Chaudhuri R.R."/>
            <person name="La Ragione R."/>
            <person name="Hildebrand F."/>
            <person name="Pallen M.J."/>
        </authorList>
    </citation>
    <scope>NUCLEOTIDE SEQUENCE</scope>
    <source>
        <strain evidence="5">CHK196-3914</strain>
    </source>
</reference>
<dbReference type="GO" id="GO:0003723">
    <property type="term" value="F:RNA binding"/>
    <property type="evidence" value="ECO:0007669"/>
    <property type="project" value="InterPro"/>
</dbReference>
<dbReference type="PANTHER" id="PTHR43191:SF2">
    <property type="entry name" value="RRNA METHYLTRANSFERASE 3, MITOCHONDRIAL"/>
    <property type="match status" value="1"/>
</dbReference>
<feature type="domain" description="RNA 2-O ribose methyltransferase substrate binding" evidence="4">
    <location>
        <begin position="30"/>
        <end position="110"/>
    </location>
</feature>
<sequence>MITSTGNAQIKELVKLMKKSRARDEAGVFLVEGPRMAGELISDGRWADRITGLYVSESYEKGHSEELRRMREKSGGRFRTETLSDQVFSHVSDTKTPQGILAVVRRPEYQIGDILGSDPKRALVLVLDNLQDPGNLGTIFRTAEAAGAGGILMSSDCVDVYNPKVVRATMGAVFRLPFVYVGELPAAIEDLKREGIRVFAAHLEGKNSYDREDYRGGTAFLIGNEGNGLREETAVCADCRIRIPMEGKAESLNAAVAAAILMFEAGRQRRN</sequence>
<name>A0A9D2GAY9_9FIRM</name>
<gene>
    <name evidence="5" type="ORF">H9723_10420</name>
</gene>
<evidence type="ECO:0000259" key="4">
    <source>
        <dbReference type="SMART" id="SM00967"/>
    </source>
</evidence>